<evidence type="ECO:0008006" key="5">
    <source>
        <dbReference type="Google" id="ProtNLM"/>
    </source>
</evidence>
<dbReference type="AlphaFoldDB" id="A0A098S5S8"/>
<reference evidence="3" key="2">
    <citation type="submission" date="2014-07" db="EMBL/GenBank/DDBJ databases">
        <authorList>
            <person name="Chen Z."/>
            <person name="Lei X."/>
            <person name="Zhang J."/>
            <person name="Zhang B."/>
            <person name="Li Y."/>
            <person name="Zhang H."/>
            <person name="Zheng T."/>
        </authorList>
    </citation>
    <scope>NUCLEOTIDE SEQUENCE</scope>
    <source>
        <strain evidence="3">KD52</strain>
    </source>
</reference>
<dbReference type="EMBL" id="JPOS01000077">
    <property type="protein sequence ID" value="KGE86531.1"/>
    <property type="molecule type" value="Genomic_DNA"/>
</dbReference>
<accession>A0A098S5S8</accession>
<evidence type="ECO:0000313" key="3">
    <source>
        <dbReference type="EMBL" id="KGE86582.1"/>
    </source>
</evidence>
<dbReference type="EMBL" id="JPOS01000079">
    <property type="protein sequence ID" value="KGE86438.1"/>
    <property type="molecule type" value="Genomic_DNA"/>
</dbReference>
<dbReference type="Proteomes" id="UP000029736">
    <property type="component" value="Unassembled WGS sequence"/>
</dbReference>
<dbReference type="STRING" id="1524460.IX84_20435"/>
<dbReference type="EMBL" id="JPOS01000077">
    <property type="protein sequence ID" value="KGE86582.1"/>
    <property type="molecule type" value="Genomic_DNA"/>
</dbReference>
<keyword evidence="4" id="KW-1185">Reference proteome</keyword>
<comment type="caution">
    <text evidence="3">The sequence shown here is derived from an EMBL/GenBank/DDBJ whole genome shotgun (WGS) entry which is preliminary data.</text>
</comment>
<dbReference type="OrthoDB" id="1128828at2"/>
<name>A0A098S5S8_9BACT</name>
<evidence type="ECO:0000313" key="1">
    <source>
        <dbReference type="EMBL" id="KGE86438.1"/>
    </source>
</evidence>
<dbReference type="Pfam" id="PF13565">
    <property type="entry name" value="HTH_32"/>
    <property type="match status" value="1"/>
</dbReference>
<protein>
    <recommendedName>
        <fullName evidence="5">Transposase</fullName>
    </recommendedName>
</protein>
<organism evidence="3 4">
    <name type="scientific">Phaeodactylibacter xiamenensis</name>
    <dbReference type="NCBI Taxonomy" id="1524460"/>
    <lineage>
        <taxon>Bacteria</taxon>
        <taxon>Pseudomonadati</taxon>
        <taxon>Bacteroidota</taxon>
        <taxon>Saprospiria</taxon>
        <taxon>Saprospirales</taxon>
        <taxon>Haliscomenobacteraceae</taxon>
        <taxon>Phaeodactylibacter</taxon>
    </lineage>
</organism>
<sequence length="147" mass="16841">MNKKYIIRLSESEREEALRVTTQLKGSNQKVRRAQILLQADVNGANWPDKQISEAYRCRVSTVENTRRRFVEHGFSECLNRKKRDTPPNPKLLDGKQEASIIAMRLGAAPKGYANWSLRLLARKVVELGVVEQISHETVRNTLKKTV</sequence>
<dbReference type="SUPFAM" id="SSF46689">
    <property type="entry name" value="Homeodomain-like"/>
    <property type="match status" value="1"/>
</dbReference>
<evidence type="ECO:0000313" key="2">
    <source>
        <dbReference type="EMBL" id="KGE86531.1"/>
    </source>
</evidence>
<gene>
    <name evidence="2" type="ORF">IX84_20435</name>
    <name evidence="3" type="ORF">IX84_20745</name>
    <name evidence="1" type="ORF">IX84_21915</name>
</gene>
<reference evidence="3 4" key="1">
    <citation type="journal article" date="2014" name="Int. J. Syst. Evol. Microbiol.">
        <title>Phaeodactylibacter xiamenensis gen. nov., sp. nov., a member of the family Saprospiraceae isolated from the marine alga Phaeodactylum tricornutum.</title>
        <authorList>
            <person name="Chen Z.Jr."/>
            <person name="Lei X."/>
            <person name="Lai Q."/>
            <person name="Li Y."/>
            <person name="Zhang B."/>
            <person name="Zhang J."/>
            <person name="Zhang H."/>
            <person name="Yang L."/>
            <person name="Zheng W."/>
            <person name="Tian Y."/>
            <person name="Yu Z."/>
            <person name="Xu H.Jr."/>
            <person name="Zheng T."/>
        </authorList>
    </citation>
    <scope>NUCLEOTIDE SEQUENCE [LARGE SCALE GENOMIC DNA]</scope>
    <source>
        <strain evidence="3 4">KD52</strain>
    </source>
</reference>
<evidence type="ECO:0000313" key="4">
    <source>
        <dbReference type="Proteomes" id="UP000029736"/>
    </source>
</evidence>
<proteinExistence type="predicted"/>
<dbReference type="InterPro" id="IPR009057">
    <property type="entry name" value="Homeodomain-like_sf"/>
</dbReference>
<dbReference type="RefSeq" id="WP_044224607.1">
    <property type="nucleotide sequence ID" value="NZ_JBKAGJ010000002.1"/>
</dbReference>